<evidence type="ECO:0000313" key="4">
    <source>
        <dbReference type="Proteomes" id="UP001151760"/>
    </source>
</evidence>
<gene>
    <name evidence="3" type="ORF">Tco_0655603</name>
</gene>
<dbReference type="PANTHER" id="PTHR45835:SF99">
    <property type="entry name" value="CHROMO DOMAIN-CONTAINING PROTEIN-RELATED"/>
    <property type="match status" value="1"/>
</dbReference>
<evidence type="ECO:0000313" key="3">
    <source>
        <dbReference type="EMBL" id="GJS60819.1"/>
    </source>
</evidence>
<feature type="domain" description="Tf2-1-like SH3-like" evidence="2">
    <location>
        <begin position="401"/>
        <end position="434"/>
    </location>
</feature>
<reference evidence="3" key="1">
    <citation type="journal article" date="2022" name="Int. J. Mol. Sci.">
        <title>Draft Genome of Tanacetum Coccineum: Genomic Comparison of Closely Related Tanacetum-Family Plants.</title>
        <authorList>
            <person name="Yamashiro T."/>
            <person name="Shiraishi A."/>
            <person name="Nakayama K."/>
            <person name="Satake H."/>
        </authorList>
    </citation>
    <scope>NUCLEOTIDE SEQUENCE</scope>
</reference>
<dbReference type="EMBL" id="BQNB010009246">
    <property type="protein sequence ID" value="GJS60819.1"/>
    <property type="molecule type" value="Genomic_DNA"/>
</dbReference>
<name>A0ABQ4X6J9_9ASTR</name>
<comment type="caution">
    <text evidence="3">The sequence shown here is derived from an EMBL/GenBank/DDBJ whole genome shotgun (WGS) entry which is preliminary data.</text>
</comment>
<proteinExistence type="predicted"/>
<evidence type="ECO:0000259" key="2">
    <source>
        <dbReference type="Pfam" id="PF24626"/>
    </source>
</evidence>
<dbReference type="Proteomes" id="UP001151760">
    <property type="component" value="Unassembled WGS sequence"/>
</dbReference>
<feature type="compositionally biased region" description="Basic and acidic residues" evidence="1">
    <location>
        <begin position="141"/>
        <end position="155"/>
    </location>
</feature>
<protein>
    <recommendedName>
        <fullName evidence="2">Tf2-1-like SH3-like domain-containing protein</fullName>
    </recommendedName>
</protein>
<feature type="region of interest" description="Disordered" evidence="1">
    <location>
        <begin position="119"/>
        <end position="159"/>
    </location>
</feature>
<accession>A0ABQ4X6J9</accession>
<reference evidence="3" key="2">
    <citation type="submission" date="2022-01" db="EMBL/GenBank/DDBJ databases">
        <authorList>
            <person name="Yamashiro T."/>
            <person name="Shiraishi A."/>
            <person name="Satake H."/>
            <person name="Nakayama K."/>
        </authorList>
    </citation>
    <scope>NUCLEOTIDE SEQUENCE</scope>
</reference>
<dbReference type="PANTHER" id="PTHR45835">
    <property type="entry name" value="YALI0A06105P"/>
    <property type="match status" value="1"/>
</dbReference>
<dbReference type="InterPro" id="IPR056924">
    <property type="entry name" value="SH3_Tf2-1"/>
</dbReference>
<evidence type="ECO:0000256" key="1">
    <source>
        <dbReference type="SAM" id="MobiDB-lite"/>
    </source>
</evidence>
<keyword evidence="4" id="KW-1185">Reference proteome</keyword>
<organism evidence="3 4">
    <name type="scientific">Tanacetum coccineum</name>
    <dbReference type="NCBI Taxonomy" id="301880"/>
    <lineage>
        <taxon>Eukaryota</taxon>
        <taxon>Viridiplantae</taxon>
        <taxon>Streptophyta</taxon>
        <taxon>Embryophyta</taxon>
        <taxon>Tracheophyta</taxon>
        <taxon>Spermatophyta</taxon>
        <taxon>Magnoliopsida</taxon>
        <taxon>eudicotyledons</taxon>
        <taxon>Gunneridae</taxon>
        <taxon>Pentapetalae</taxon>
        <taxon>asterids</taxon>
        <taxon>campanulids</taxon>
        <taxon>Asterales</taxon>
        <taxon>Asteraceae</taxon>
        <taxon>Asteroideae</taxon>
        <taxon>Anthemideae</taxon>
        <taxon>Anthemidinae</taxon>
        <taxon>Tanacetum</taxon>
    </lineage>
</organism>
<dbReference type="Pfam" id="PF24626">
    <property type="entry name" value="SH3_Tf2-1"/>
    <property type="match status" value="1"/>
</dbReference>
<sequence length="463" mass="52320">MSWNADPIYSRDCGIEAKDHSRRLLEMATACWKGGLTLWLEGIDRKQEELGKTHHEITKPTSRNKRQNTAGLCIRNVLHETETVTLCQGLVEPGPMTAQQQQPQQHNNNNLWVTSRPLSGATAPSGKTRIIRNGSVNDPCRPNEEEATSRGDRSSKISPKYFPEDCASLPPPDKWNFISDLVPVPSPQAKHEDPKKIILELFEERGVVSKIFQVRNLASKKRKGDFKDITQLKIQEKNYTTRDLEHGSVVFSSEDLETLSCITKVSEFTNGKPETIKSRDVGGMLIENAKIQRQKVTERFRTSYVDEPYASMAGVGYLVMAICGLYHASIKDAPFEALYVEKVRSPVCWAEVGEVQLTGPEIVQETTERIIQVKQRMQAARDRQKSYADLKRKPMDIGVGVLEKVGEVAYKLELPEELSRVHNTFHVSNLKKCHANEPLAVPLDRLQLKTSLQMSSTYRDHRS</sequence>